<dbReference type="VEuPathDB" id="TrichDB:TVAGG3_0337600"/>
<name>A2E5Y4_TRIV3</name>
<keyword evidence="2" id="KW-1185">Reference proteome</keyword>
<dbReference type="VEuPathDB" id="TrichDB:TVAG_399460"/>
<sequence>MSGSIYFKSADKCLFERCNFSFVQATMMTSCSFIDFLNDNCIFYVRTDKTKPLYSNKNITIYLGDIIFTDNVPIPNIENHPIPIPNIYSNTTKLKPKESMKFNFITETFEINDCQFIDLSFPAENGSAINIYRPMYEYILYDPKISVESCYFYNCISESNPAVLSISYINCSVTIKKMCSFNCAGAIYMISNINTLSTINFNSSTIFSNSDNSLKNDITAIRFNAEGANHYSYSFGCNQTHGSYNFAASISVKLNVSFSHYENLTSMLGFAHPLSSFINCNFVEIICYPGVIRLHEFIPNLTFNNCVFCKTNYLDIFE</sequence>
<dbReference type="InParanoid" id="A2E5Y4"/>
<proteinExistence type="predicted"/>
<accession>A2E5Y4</accession>
<dbReference type="AlphaFoldDB" id="A2E5Y4"/>
<reference evidence="1" key="2">
    <citation type="journal article" date="2007" name="Science">
        <title>Draft genome sequence of the sexually transmitted pathogen Trichomonas vaginalis.</title>
        <authorList>
            <person name="Carlton J.M."/>
            <person name="Hirt R.P."/>
            <person name="Silva J.C."/>
            <person name="Delcher A.L."/>
            <person name="Schatz M."/>
            <person name="Zhao Q."/>
            <person name="Wortman J.R."/>
            <person name="Bidwell S.L."/>
            <person name="Alsmark U.C.M."/>
            <person name="Besteiro S."/>
            <person name="Sicheritz-Ponten T."/>
            <person name="Noel C.J."/>
            <person name="Dacks J.B."/>
            <person name="Foster P.G."/>
            <person name="Simillion C."/>
            <person name="Van de Peer Y."/>
            <person name="Miranda-Saavedra D."/>
            <person name="Barton G.J."/>
            <person name="Westrop G.D."/>
            <person name="Mueller S."/>
            <person name="Dessi D."/>
            <person name="Fiori P.L."/>
            <person name="Ren Q."/>
            <person name="Paulsen I."/>
            <person name="Zhang H."/>
            <person name="Bastida-Corcuera F.D."/>
            <person name="Simoes-Barbosa A."/>
            <person name="Brown M.T."/>
            <person name="Hayes R.D."/>
            <person name="Mukherjee M."/>
            <person name="Okumura C.Y."/>
            <person name="Schneider R."/>
            <person name="Smith A.J."/>
            <person name="Vanacova S."/>
            <person name="Villalvazo M."/>
            <person name="Haas B.J."/>
            <person name="Pertea M."/>
            <person name="Feldblyum T.V."/>
            <person name="Utterback T.R."/>
            <person name="Shu C.L."/>
            <person name="Osoegawa K."/>
            <person name="de Jong P.J."/>
            <person name="Hrdy I."/>
            <person name="Horvathova L."/>
            <person name="Zubacova Z."/>
            <person name="Dolezal P."/>
            <person name="Malik S.B."/>
            <person name="Logsdon J.M. Jr."/>
            <person name="Henze K."/>
            <person name="Gupta A."/>
            <person name="Wang C.C."/>
            <person name="Dunne R.L."/>
            <person name="Upcroft J.A."/>
            <person name="Upcroft P."/>
            <person name="White O."/>
            <person name="Salzberg S.L."/>
            <person name="Tang P."/>
            <person name="Chiu C.-H."/>
            <person name="Lee Y.-S."/>
            <person name="Embley T.M."/>
            <person name="Coombs G.H."/>
            <person name="Mottram J.C."/>
            <person name="Tachezy J."/>
            <person name="Fraser-Liggett C.M."/>
            <person name="Johnson P.J."/>
        </authorList>
    </citation>
    <scope>NUCLEOTIDE SEQUENCE [LARGE SCALE GENOMIC DNA]</scope>
    <source>
        <strain evidence="1">G3</strain>
    </source>
</reference>
<dbReference type="EMBL" id="DS113310">
    <property type="protein sequence ID" value="EAY11941.1"/>
    <property type="molecule type" value="Genomic_DNA"/>
</dbReference>
<protein>
    <recommendedName>
        <fullName evidence="3">Surface antigen BspA-like</fullName>
    </recommendedName>
</protein>
<dbReference type="KEGG" id="tva:4769900"/>
<dbReference type="Proteomes" id="UP000001542">
    <property type="component" value="Unassembled WGS sequence"/>
</dbReference>
<gene>
    <name evidence="1" type="ORF">TVAG_399460</name>
</gene>
<reference evidence="1" key="1">
    <citation type="submission" date="2006-10" db="EMBL/GenBank/DDBJ databases">
        <authorList>
            <person name="Amadeo P."/>
            <person name="Zhao Q."/>
            <person name="Wortman J."/>
            <person name="Fraser-Liggett C."/>
            <person name="Carlton J."/>
        </authorList>
    </citation>
    <scope>NUCLEOTIDE SEQUENCE</scope>
    <source>
        <strain evidence="1">G3</strain>
    </source>
</reference>
<organism evidence="1 2">
    <name type="scientific">Trichomonas vaginalis (strain ATCC PRA-98 / G3)</name>
    <dbReference type="NCBI Taxonomy" id="412133"/>
    <lineage>
        <taxon>Eukaryota</taxon>
        <taxon>Metamonada</taxon>
        <taxon>Parabasalia</taxon>
        <taxon>Trichomonadida</taxon>
        <taxon>Trichomonadidae</taxon>
        <taxon>Trichomonas</taxon>
    </lineage>
</organism>
<evidence type="ECO:0008006" key="3">
    <source>
        <dbReference type="Google" id="ProtNLM"/>
    </source>
</evidence>
<evidence type="ECO:0000313" key="1">
    <source>
        <dbReference type="EMBL" id="EAY11941.1"/>
    </source>
</evidence>
<evidence type="ECO:0000313" key="2">
    <source>
        <dbReference type="Proteomes" id="UP000001542"/>
    </source>
</evidence>
<dbReference type="RefSeq" id="XP_001324164.1">
    <property type="nucleotide sequence ID" value="XM_001324129.1"/>
</dbReference>